<protein>
    <submittedName>
        <fullName evidence="1">Uncharacterized protein</fullName>
    </submittedName>
</protein>
<gene>
    <name evidence="1" type="ORF">GDO78_018698</name>
</gene>
<dbReference type="Proteomes" id="UP000770717">
    <property type="component" value="Unassembled WGS sequence"/>
</dbReference>
<name>A0A8J6B8M4_ELECQ</name>
<sequence length="84" mass="8993">MACRLSHILFSFYMQSSVDLVYQRVALQNSILGHLAQCGVFKGALLAPEKMIGFILRGDLATSAHGLGLVLLPCSAVNGTELQS</sequence>
<evidence type="ECO:0000313" key="1">
    <source>
        <dbReference type="EMBL" id="KAG9465194.1"/>
    </source>
</evidence>
<dbReference type="AlphaFoldDB" id="A0A8J6B8M4"/>
<organism evidence="1 2">
    <name type="scientific">Eleutherodactylus coqui</name>
    <name type="common">Puerto Rican coqui</name>
    <dbReference type="NCBI Taxonomy" id="57060"/>
    <lineage>
        <taxon>Eukaryota</taxon>
        <taxon>Metazoa</taxon>
        <taxon>Chordata</taxon>
        <taxon>Craniata</taxon>
        <taxon>Vertebrata</taxon>
        <taxon>Euteleostomi</taxon>
        <taxon>Amphibia</taxon>
        <taxon>Batrachia</taxon>
        <taxon>Anura</taxon>
        <taxon>Neobatrachia</taxon>
        <taxon>Hyloidea</taxon>
        <taxon>Eleutherodactylidae</taxon>
        <taxon>Eleutherodactylinae</taxon>
        <taxon>Eleutherodactylus</taxon>
        <taxon>Eleutherodactylus</taxon>
    </lineage>
</organism>
<dbReference type="EMBL" id="WNTK01003311">
    <property type="protein sequence ID" value="KAG9465194.1"/>
    <property type="molecule type" value="Genomic_DNA"/>
</dbReference>
<keyword evidence="2" id="KW-1185">Reference proteome</keyword>
<comment type="caution">
    <text evidence="1">The sequence shown here is derived from an EMBL/GenBank/DDBJ whole genome shotgun (WGS) entry which is preliminary data.</text>
</comment>
<accession>A0A8J6B8M4</accession>
<reference evidence="1" key="1">
    <citation type="thesis" date="2020" institute="ProQuest LLC" country="789 East Eisenhower Parkway, Ann Arbor, MI, USA">
        <title>Comparative Genomics and Chromosome Evolution.</title>
        <authorList>
            <person name="Mudd A.B."/>
        </authorList>
    </citation>
    <scope>NUCLEOTIDE SEQUENCE</scope>
    <source>
        <strain evidence="1">HN-11 Male</strain>
        <tissue evidence="1">Kidney and liver</tissue>
    </source>
</reference>
<proteinExistence type="predicted"/>
<evidence type="ECO:0000313" key="2">
    <source>
        <dbReference type="Proteomes" id="UP000770717"/>
    </source>
</evidence>